<keyword evidence="2" id="KW-1133">Transmembrane helix</keyword>
<feature type="compositionally biased region" description="Basic and acidic residues" evidence="1">
    <location>
        <begin position="37"/>
        <end position="49"/>
    </location>
</feature>
<evidence type="ECO:0000256" key="2">
    <source>
        <dbReference type="SAM" id="Phobius"/>
    </source>
</evidence>
<dbReference type="PANTHER" id="PTHR35394">
    <property type="entry name" value="DUF3176 DOMAIN-CONTAINING PROTEIN"/>
    <property type="match status" value="1"/>
</dbReference>
<feature type="compositionally biased region" description="Polar residues" evidence="1">
    <location>
        <begin position="1"/>
        <end position="11"/>
    </location>
</feature>
<keyword evidence="2" id="KW-0812">Transmembrane</keyword>
<evidence type="ECO:0000313" key="4">
    <source>
        <dbReference type="Proteomes" id="UP000183971"/>
    </source>
</evidence>
<feature type="region of interest" description="Disordered" evidence="1">
    <location>
        <begin position="1"/>
        <end position="71"/>
    </location>
</feature>
<sequence length="206" mass="22707">MDETPRSTNPNDHMATLQPLLEAEPPSSASSNVAPTEKLDTTSEKESKYHPQSSSLGMGQPNAGLMSGLGRSSDIPSTIDNVALSLTKWIRDRELETSPMRGKATRMVIITHVRWNYLGFPGASLLTGIVSVILCMWETQKLKNPALKDSILAALAGAPDEDLRLRLKQAAVNGKLQEIGRKGKIRWEENDEFTQLKEKRDDQPSV</sequence>
<gene>
    <name evidence="3" type="ORF">FPRO_15458</name>
</gene>
<dbReference type="GeneID" id="42060314"/>
<comment type="caution">
    <text evidence="3">The sequence shown here is derived from an EMBL/GenBank/DDBJ whole genome shotgun (WGS) entry which is preliminary data.</text>
</comment>
<keyword evidence="4" id="KW-1185">Reference proteome</keyword>
<evidence type="ECO:0000313" key="3">
    <source>
        <dbReference type="EMBL" id="CZR45367.1"/>
    </source>
</evidence>
<dbReference type="Proteomes" id="UP000183971">
    <property type="component" value="Unassembled WGS sequence"/>
</dbReference>
<reference evidence="4" key="1">
    <citation type="journal article" date="2016" name="Genome Biol. Evol.">
        <title>Comparative 'omics' of the Fusarium fujikuroi species complex highlights differences in genetic potential and metabolite synthesis.</title>
        <authorList>
            <person name="Niehaus E.-M."/>
            <person name="Muensterkoetter M."/>
            <person name="Proctor R.H."/>
            <person name="Brown D.W."/>
            <person name="Sharon A."/>
            <person name="Idan Y."/>
            <person name="Oren-Young L."/>
            <person name="Sieber C.M."/>
            <person name="Novak O."/>
            <person name="Pencik A."/>
            <person name="Tarkowska D."/>
            <person name="Hromadova K."/>
            <person name="Freeman S."/>
            <person name="Maymon M."/>
            <person name="Elazar M."/>
            <person name="Youssef S.A."/>
            <person name="El-Shabrawy E.S.M."/>
            <person name="Shalaby A.B.A."/>
            <person name="Houterman P."/>
            <person name="Brock N.L."/>
            <person name="Burkhardt I."/>
            <person name="Tsavkelova E.A."/>
            <person name="Dickschat J.S."/>
            <person name="Galuszka P."/>
            <person name="Gueldener U."/>
            <person name="Tudzynski B."/>
        </authorList>
    </citation>
    <scope>NUCLEOTIDE SEQUENCE [LARGE SCALE GENOMIC DNA]</scope>
    <source>
        <strain evidence="4">ET1</strain>
    </source>
</reference>
<protein>
    <submittedName>
        <fullName evidence="3">Uncharacterized protein</fullName>
    </submittedName>
</protein>
<dbReference type="RefSeq" id="XP_031085901.1">
    <property type="nucleotide sequence ID" value="XM_031220220.1"/>
</dbReference>
<keyword evidence="2" id="KW-0472">Membrane</keyword>
<proteinExistence type="predicted"/>
<organism evidence="3 4">
    <name type="scientific">Fusarium proliferatum (strain ET1)</name>
    <name type="common">Orchid endophyte fungus</name>
    <dbReference type="NCBI Taxonomy" id="1227346"/>
    <lineage>
        <taxon>Eukaryota</taxon>
        <taxon>Fungi</taxon>
        <taxon>Dikarya</taxon>
        <taxon>Ascomycota</taxon>
        <taxon>Pezizomycotina</taxon>
        <taxon>Sordariomycetes</taxon>
        <taxon>Hypocreomycetidae</taxon>
        <taxon>Hypocreales</taxon>
        <taxon>Nectriaceae</taxon>
        <taxon>Fusarium</taxon>
        <taxon>Fusarium fujikuroi species complex</taxon>
    </lineage>
</organism>
<evidence type="ECO:0000256" key="1">
    <source>
        <dbReference type="SAM" id="MobiDB-lite"/>
    </source>
</evidence>
<dbReference type="AlphaFoldDB" id="A0A1L7VY56"/>
<name>A0A1L7VY56_FUSPR</name>
<dbReference type="VEuPathDB" id="FungiDB:FPRO_15458"/>
<feature type="transmembrane region" description="Helical" evidence="2">
    <location>
        <begin position="115"/>
        <end position="137"/>
    </location>
</feature>
<dbReference type="PANTHER" id="PTHR35394:SF5">
    <property type="entry name" value="DUF3176 DOMAIN-CONTAINING PROTEIN"/>
    <property type="match status" value="1"/>
</dbReference>
<accession>A0A1L7VY56</accession>
<dbReference type="EMBL" id="FJOF01000009">
    <property type="protein sequence ID" value="CZR45367.1"/>
    <property type="molecule type" value="Genomic_DNA"/>
</dbReference>